<dbReference type="PRINTS" id="PR00377">
    <property type="entry name" value="IMPHPHTASES"/>
</dbReference>
<dbReference type="GO" id="GO:0008934">
    <property type="term" value="F:inositol monophosphate 1-phosphatase activity"/>
    <property type="evidence" value="ECO:0007669"/>
    <property type="project" value="TreeGrafter"/>
</dbReference>
<dbReference type="Gene3D" id="3.30.540.10">
    <property type="entry name" value="Fructose-1,6-Bisphosphatase, subunit A, domain 1"/>
    <property type="match status" value="1"/>
</dbReference>
<keyword evidence="6" id="KW-1185">Reference proteome</keyword>
<dbReference type="InterPro" id="IPR020583">
    <property type="entry name" value="Inositol_monoP_metal-BS"/>
</dbReference>
<feature type="binding site" evidence="4">
    <location>
        <position position="87"/>
    </location>
    <ligand>
        <name>Mg(2+)</name>
        <dbReference type="ChEBI" id="CHEBI:18420"/>
        <label>1</label>
        <note>catalytic</note>
    </ligand>
</feature>
<dbReference type="EMBL" id="RQFP01000014">
    <property type="protein sequence ID" value="TGK91645.1"/>
    <property type="molecule type" value="Genomic_DNA"/>
</dbReference>
<proteinExistence type="predicted"/>
<name>A0A2M9Y3H8_9LEPT</name>
<gene>
    <name evidence="5" type="ORF">EHQ30_15675</name>
</gene>
<keyword evidence="2" id="KW-0378">Hydrolase</keyword>
<dbReference type="GO" id="GO:0046872">
    <property type="term" value="F:metal ion binding"/>
    <property type="evidence" value="ECO:0007669"/>
    <property type="project" value="UniProtKB-KW"/>
</dbReference>
<dbReference type="GO" id="GO:0007165">
    <property type="term" value="P:signal transduction"/>
    <property type="evidence" value="ECO:0007669"/>
    <property type="project" value="TreeGrafter"/>
</dbReference>
<dbReference type="RefSeq" id="WP_100790499.1">
    <property type="nucleotide sequence ID" value="NZ_NPDQ01000003.1"/>
</dbReference>
<dbReference type="InterPro" id="IPR000760">
    <property type="entry name" value="Inositol_monophosphatase-like"/>
</dbReference>
<keyword evidence="1 4" id="KW-0479">Metal-binding</keyword>
<dbReference type="PANTHER" id="PTHR20854">
    <property type="entry name" value="INOSITOL MONOPHOSPHATASE"/>
    <property type="match status" value="1"/>
</dbReference>
<keyword evidence="3 4" id="KW-0460">Magnesium</keyword>
<feature type="binding site" evidence="4">
    <location>
        <position position="226"/>
    </location>
    <ligand>
        <name>Mg(2+)</name>
        <dbReference type="ChEBI" id="CHEBI:18420"/>
        <label>1</label>
        <note>catalytic</note>
    </ligand>
</feature>
<dbReference type="SUPFAM" id="SSF56655">
    <property type="entry name" value="Carbohydrate phosphatase"/>
    <property type="match status" value="1"/>
</dbReference>
<feature type="binding site" evidence="4">
    <location>
        <position position="84"/>
    </location>
    <ligand>
        <name>Mg(2+)</name>
        <dbReference type="ChEBI" id="CHEBI:18420"/>
        <label>1</label>
        <note>catalytic</note>
    </ligand>
</feature>
<organism evidence="5 6">
    <name type="scientific">Leptospira brenneri</name>
    <dbReference type="NCBI Taxonomy" id="2023182"/>
    <lineage>
        <taxon>Bacteria</taxon>
        <taxon>Pseudomonadati</taxon>
        <taxon>Spirochaetota</taxon>
        <taxon>Spirochaetia</taxon>
        <taxon>Leptospirales</taxon>
        <taxon>Leptospiraceae</taxon>
        <taxon>Leptospira</taxon>
    </lineage>
</organism>
<accession>A0A2M9Y3H8</accession>
<dbReference type="PROSITE" id="PS00629">
    <property type="entry name" value="IMP_1"/>
    <property type="match status" value="1"/>
</dbReference>
<dbReference type="CDD" id="cd01638">
    <property type="entry name" value="CysQ"/>
    <property type="match status" value="1"/>
</dbReference>
<evidence type="ECO:0000256" key="4">
    <source>
        <dbReference type="PIRSR" id="PIRSR600760-2"/>
    </source>
</evidence>
<evidence type="ECO:0000256" key="2">
    <source>
        <dbReference type="ARBA" id="ARBA00022801"/>
    </source>
</evidence>
<dbReference type="PANTHER" id="PTHR20854:SF4">
    <property type="entry name" value="INOSITOL-1-MONOPHOSPHATASE-RELATED"/>
    <property type="match status" value="1"/>
</dbReference>
<dbReference type="GO" id="GO:0006020">
    <property type="term" value="P:inositol metabolic process"/>
    <property type="evidence" value="ECO:0007669"/>
    <property type="project" value="TreeGrafter"/>
</dbReference>
<dbReference type="AlphaFoldDB" id="A0A2M9Y3H8"/>
<dbReference type="Gene3D" id="3.40.190.80">
    <property type="match status" value="1"/>
</dbReference>
<sequence length="289" mass="32996">MEEHDFREVWRWVLSVGDSILSIYKSDFKIRDKGGNDPVTEADLFASEFLFEKISNYFPNHGFLSEEKLDTNSRLSKEWVWILDPIDGTREFVKKNDQFALSLGLVRNGEAIWGVIFNPATGEFFSKNRNTFFAKLHPPFATEENFRILVVESGSVLHPLEESKPVASKPVLLVSLSEMKEGLFSDVFWQEDFEIRSMGSIAYKLGLLSAGFIDLIVSLKPKNEWDICGGIALLDEENFTSFPLKDKGYKFNQAQTLSFGLVAGKKAAVQYLESKIDFHQLSLKVKERW</sequence>
<reference evidence="5" key="1">
    <citation type="journal article" date="2019" name="PLoS Negl. Trop. Dis.">
        <title>Revisiting the worldwide diversity of Leptospira species in the environment.</title>
        <authorList>
            <person name="Vincent A.T."/>
            <person name="Schiettekatte O."/>
            <person name="Bourhy P."/>
            <person name="Veyrier F.J."/>
            <person name="Picardeau M."/>
        </authorList>
    </citation>
    <scope>NUCLEOTIDE SEQUENCE [LARGE SCALE GENOMIC DNA]</scope>
    <source>
        <strain evidence="5">201800277</strain>
    </source>
</reference>
<evidence type="ECO:0000256" key="1">
    <source>
        <dbReference type="ARBA" id="ARBA00022723"/>
    </source>
</evidence>
<feature type="binding site" evidence="4">
    <location>
        <position position="86"/>
    </location>
    <ligand>
        <name>Mg(2+)</name>
        <dbReference type="ChEBI" id="CHEBI:18420"/>
        <label>1</label>
        <note>catalytic</note>
    </ligand>
</feature>
<feature type="binding site" evidence="4">
    <location>
        <position position="66"/>
    </location>
    <ligand>
        <name>Mg(2+)</name>
        <dbReference type="ChEBI" id="CHEBI:18420"/>
        <label>1</label>
        <note>catalytic</note>
    </ligand>
</feature>
<comment type="caution">
    <text evidence="5">The sequence shown here is derived from an EMBL/GenBank/DDBJ whole genome shotgun (WGS) entry which is preliminary data.</text>
</comment>
<dbReference type="Proteomes" id="UP000297891">
    <property type="component" value="Unassembled WGS sequence"/>
</dbReference>
<evidence type="ECO:0000313" key="6">
    <source>
        <dbReference type="Proteomes" id="UP000297891"/>
    </source>
</evidence>
<evidence type="ECO:0000313" key="5">
    <source>
        <dbReference type="EMBL" id="TGK91645.1"/>
    </source>
</evidence>
<evidence type="ECO:0000256" key="3">
    <source>
        <dbReference type="ARBA" id="ARBA00022842"/>
    </source>
</evidence>
<dbReference type="Pfam" id="PF00459">
    <property type="entry name" value="Inositol_P"/>
    <property type="match status" value="1"/>
</dbReference>
<protein>
    <submittedName>
        <fullName evidence="5">3'(2'),5'-bisphosphate nucleotidase CysQ</fullName>
    </submittedName>
</protein>
<dbReference type="OrthoDB" id="9772456at2"/>
<comment type="cofactor">
    <cofactor evidence="4">
        <name>Mg(2+)</name>
        <dbReference type="ChEBI" id="CHEBI:18420"/>
    </cofactor>
</comment>